<dbReference type="Proteomes" id="UP001386955">
    <property type="component" value="Unassembled WGS sequence"/>
</dbReference>
<dbReference type="PANTHER" id="PTHR14255">
    <property type="entry name" value="CEREBLON"/>
    <property type="match status" value="1"/>
</dbReference>
<evidence type="ECO:0000256" key="6">
    <source>
        <dbReference type="SAM" id="Phobius"/>
    </source>
</evidence>
<reference evidence="8 9" key="1">
    <citation type="submission" date="2024-01" db="EMBL/GenBank/DDBJ databases">
        <title>The genomes of 5 underutilized Papilionoideae crops provide insights into root nodulation and disease resistanc.</title>
        <authorList>
            <person name="Jiang F."/>
        </authorList>
    </citation>
    <scope>NUCLEOTIDE SEQUENCE [LARGE SCALE GENOMIC DNA]</scope>
    <source>
        <strain evidence="8">DUOXIRENSHENG_FW03</strain>
        <tissue evidence="8">Leaves</tissue>
    </source>
</reference>
<organism evidence="8 9">
    <name type="scientific">Psophocarpus tetragonolobus</name>
    <name type="common">Winged bean</name>
    <name type="synonym">Dolichos tetragonolobus</name>
    <dbReference type="NCBI Taxonomy" id="3891"/>
    <lineage>
        <taxon>Eukaryota</taxon>
        <taxon>Viridiplantae</taxon>
        <taxon>Streptophyta</taxon>
        <taxon>Embryophyta</taxon>
        <taxon>Tracheophyta</taxon>
        <taxon>Spermatophyta</taxon>
        <taxon>Magnoliopsida</taxon>
        <taxon>eudicotyledons</taxon>
        <taxon>Gunneridae</taxon>
        <taxon>Pentapetalae</taxon>
        <taxon>rosids</taxon>
        <taxon>fabids</taxon>
        <taxon>Fabales</taxon>
        <taxon>Fabaceae</taxon>
        <taxon>Papilionoideae</taxon>
        <taxon>50 kb inversion clade</taxon>
        <taxon>NPAAA clade</taxon>
        <taxon>indigoferoid/millettioid clade</taxon>
        <taxon>Phaseoleae</taxon>
        <taxon>Psophocarpus</taxon>
    </lineage>
</organism>
<accession>A0AAN9RWX3</accession>
<feature type="transmembrane region" description="Helical" evidence="6">
    <location>
        <begin position="660"/>
        <end position="679"/>
    </location>
</feature>
<keyword evidence="4 6" id="KW-1133">Transmembrane helix</keyword>
<feature type="transmembrane region" description="Helical" evidence="6">
    <location>
        <begin position="740"/>
        <end position="763"/>
    </location>
</feature>
<feature type="transmembrane region" description="Helical" evidence="6">
    <location>
        <begin position="461"/>
        <end position="494"/>
    </location>
</feature>
<feature type="transmembrane region" description="Helical" evidence="6">
    <location>
        <begin position="139"/>
        <end position="162"/>
    </location>
</feature>
<comment type="similarity">
    <text evidence="2">Belongs to the 4-toluene sulfonate uptake permease (TSUP) (TC 2.A.102) family.</text>
</comment>
<feature type="transmembrane region" description="Helical" evidence="6">
    <location>
        <begin position="699"/>
        <end position="720"/>
    </location>
</feature>
<feature type="transmembrane region" description="Helical" evidence="6">
    <location>
        <begin position="168"/>
        <end position="187"/>
    </location>
</feature>
<feature type="transmembrane region" description="Helical" evidence="6">
    <location>
        <begin position="328"/>
        <end position="348"/>
    </location>
</feature>
<dbReference type="GO" id="GO:0016567">
    <property type="term" value="P:protein ubiquitination"/>
    <property type="evidence" value="ECO:0007669"/>
    <property type="project" value="TreeGrafter"/>
</dbReference>
<keyword evidence="7" id="KW-0732">Signal</keyword>
<evidence type="ECO:0000313" key="8">
    <source>
        <dbReference type="EMBL" id="KAK7384923.1"/>
    </source>
</evidence>
<comment type="caution">
    <text evidence="8">The sequence shown here is derived from an EMBL/GenBank/DDBJ whole genome shotgun (WGS) entry which is preliminary data.</text>
</comment>
<feature type="transmembrane region" description="Helical" evidence="6">
    <location>
        <begin position="770"/>
        <end position="789"/>
    </location>
</feature>
<evidence type="ECO:0000256" key="2">
    <source>
        <dbReference type="ARBA" id="ARBA00009142"/>
    </source>
</evidence>
<dbReference type="Pfam" id="PF01925">
    <property type="entry name" value="TauE"/>
    <property type="match status" value="3"/>
</dbReference>
<sequence length="845" mass="91946">MRNVVIVSFNLVLLCVFVYAITSTKSEVFTTNDEAEPFPYHVKVMEFIWRHLGYQHEWPEMEFGWRICVSALIAILGAACGSVGGVGGGGMFVPMLIVIIGFDPKSAVAISKCMVTGAAFSALFYCMKQKHPTLDEPVIDYDLMLLMQPMLLLGISIGVILSVVLADWMVTVLLIILCTGTSIRAFFKGAKTWKKETKMKQKTIKLSESTATSSGELGYKYLPGCPDEDPEKATTKSEVTFLGNIYWREFVLIFCVWLAFVVIHIAKIPISVGFYLYQARSLYMGRSAGGQHTHWPLHHLFLASVCSLLAGTIGGLLGTGSGFVMGPLFLEVGIAPQVASATATFGMMYSSSLSVVEYYFLNRFPVPYALFLTLVAATAALIGQHLIDKLVNIFQRASLIIFVLACTIFVSAIALGDTKSEVSDHETNGAQSSYHIKALEFIWNHLGYQHEWPEMEFGWRIVVGTLIGILGAACGSVGGVGGGGIFVPMLIVIIGFDPKSAVAISKCMVTGAAISAVFFCLKQKHPTLDEPVIDYDLMLLIQPMLLLGISIGVILSVIFADWMVTILLIILCIGTSIRAFFKGAKTWEKETKMKQVNATNLVSDSSLLFNTLKSQQNVKLSESTATCSGEGGYNYLPCCPDEGPGKETRKPESYTVTCSITFWILILSQIPISVGFYLYQARGLHKGRSAGGQHTQWPLHHLFLASICSLLAGTVGGLLGTGSGFVMGPLFLEVGIAPQVASATATFGMMYSSSLSVVQFYLLNRFPVPYALYLTLMAATAALIGQHLIDKLVNIFQRASLIIFILACTIFVSAIALGGVGISNMILEIKKDAYMGFEDFCMYNA</sequence>
<feature type="transmembrane region" description="Helical" evidence="6">
    <location>
        <begin position="250"/>
        <end position="277"/>
    </location>
</feature>
<feature type="transmembrane region" description="Helical" evidence="6">
    <location>
        <begin position="368"/>
        <end position="387"/>
    </location>
</feature>
<evidence type="ECO:0000256" key="1">
    <source>
        <dbReference type="ARBA" id="ARBA00004141"/>
    </source>
</evidence>
<keyword evidence="9" id="KW-1185">Reference proteome</keyword>
<feature type="transmembrane region" description="Helical" evidence="6">
    <location>
        <begin position="297"/>
        <end position="316"/>
    </location>
</feature>
<keyword evidence="5 6" id="KW-0472">Membrane</keyword>
<feature type="transmembrane region" description="Helical" evidence="6">
    <location>
        <begin position="108"/>
        <end position="127"/>
    </location>
</feature>
<feature type="transmembrane region" description="Helical" evidence="6">
    <location>
        <begin position="539"/>
        <end position="559"/>
    </location>
</feature>
<gene>
    <name evidence="8" type="ORF">VNO78_30626</name>
</gene>
<evidence type="ECO:0000313" key="9">
    <source>
        <dbReference type="Proteomes" id="UP001386955"/>
    </source>
</evidence>
<feature type="transmembrane region" description="Helical" evidence="6">
    <location>
        <begin position="564"/>
        <end position="581"/>
    </location>
</feature>
<evidence type="ECO:0000256" key="5">
    <source>
        <dbReference type="ARBA" id="ARBA00023136"/>
    </source>
</evidence>
<evidence type="ECO:0000256" key="3">
    <source>
        <dbReference type="ARBA" id="ARBA00022692"/>
    </source>
</evidence>
<feature type="chain" id="PRO_5042896053" description="Sulfite exporter TauE/SafE family protein" evidence="7">
    <location>
        <begin position="21"/>
        <end position="845"/>
    </location>
</feature>
<evidence type="ECO:0000256" key="7">
    <source>
        <dbReference type="SAM" id="SignalP"/>
    </source>
</evidence>
<feature type="transmembrane region" description="Helical" evidence="6">
    <location>
        <begin position="399"/>
        <end position="416"/>
    </location>
</feature>
<dbReference type="AlphaFoldDB" id="A0AAN9RWX3"/>
<evidence type="ECO:0008006" key="10">
    <source>
        <dbReference type="Google" id="ProtNLM"/>
    </source>
</evidence>
<proteinExistence type="inferred from homology"/>
<comment type="subcellular location">
    <subcellularLocation>
        <location evidence="1">Membrane</location>
        <topology evidence="1">Multi-pass membrane protein</topology>
    </subcellularLocation>
</comment>
<evidence type="ECO:0000256" key="4">
    <source>
        <dbReference type="ARBA" id="ARBA00022989"/>
    </source>
</evidence>
<dbReference type="InterPro" id="IPR002781">
    <property type="entry name" value="TM_pro_TauE-like"/>
</dbReference>
<dbReference type="PANTHER" id="PTHR14255:SF28">
    <property type="entry name" value="TRANSMEMBRANE PROTEIN TAUE-RELATED"/>
    <property type="match status" value="1"/>
</dbReference>
<feature type="signal peptide" evidence="7">
    <location>
        <begin position="1"/>
        <end position="20"/>
    </location>
</feature>
<feature type="transmembrane region" description="Helical" evidence="6">
    <location>
        <begin position="501"/>
        <end position="519"/>
    </location>
</feature>
<dbReference type="GO" id="GO:0031464">
    <property type="term" value="C:Cul4A-RING E3 ubiquitin ligase complex"/>
    <property type="evidence" value="ECO:0007669"/>
    <property type="project" value="TreeGrafter"/>
</dbReference>
<keyword evidence="3 6" id="KW-0812">Transmembrane</keyword>
<name>A0AAN9RWX3_PSOTE</name>
<dbReference type="GO" id="GO:0016020">
    <property type="term" value="C:membrane"/>
    <property type="evidence" value="ECO:0007669"/>
    <property type="project" value="UniProtKB-SubCell"/>
</dbReference>
<feature type="transmembrane region" description="Helical" evidence="6">
    <location>
        <begin position="801"/>
        <end position="827"/>
    </location>
</feature>
<dbReference type="EMBL" id="JAYMYS010000008">
    <property type="protein sequence ID" value="KAK7384923.1"/>
    <property type="molecule type" value="Genomic_DNA"/>
</dbReference>
<protein>
    <recommendedName>
        <fullName evidence="10">Sulfite exporter TauE/SafE family protein</fullName>
    </recommendedName>
</protein>